<keyword evidence="2" id="KW-0812">Transmembrane</keyword>
<evidence type="ECO:0000256" key="2">
    <source>
        <dbReference type="SAM" id="Phobius"/>
    </source>
</evidence>
<name>A0A1C6W0H1_9ACTN</name>
<feature type="region of interest" description="Disordered" evidence="1">
    <location>
        <begin position="65"/>
        <end position="103"/>
    </location>
</feature>
<evidence type="ECO:0000256" key="1">
    <source>
        <dbReference type="SAM" id="MobiDB-lite"/>
    </source>
</evidence>
<dbReference type="Proteomes" id="UP000198605">
    <property type="component" value="Unassembled WGS sequence"/>
</dbReference>
<feature type="compositionally biased region" description="Low complexity" evidence="1">
    <location>
        <begin position="65"/>
        <end position="93"/>
    </location>
</feature>
<evidence type="ECO:0000313" key="3">
    <source>
        <dbReference type="EMBL" id="SCL72065.1"/>
    </source>
</evidence>
<dbReference type="AlphaFoldDB" id="A0A1C6W0H1"/>
<gene>
    <name evidence="3" type="ORF">GA0070603_6184</name>
</gene>
<reference evidence="4" key="1">
    <citation type="submission" date="2016-06" db="EMBL/GenBank/DDBJ databases">
        <authorList>
            <person name="Varghese N."/>
            <person name="Submissions Spin"/>
        </authorList>
    </citation>
    <scope>NUCLEOTIDE SEQUENCE [LARGE SCALE GENOMIC DNA]</scope>
    <source>
        <strain evidence="4">DSM 44151</strain>
    </source>
</reference>
<accession>A0A1C6W0H1</accession>
<protein>
    <submittedName>
        <fullName evidence="3">Uncharacterized protein</fullName>
    </submittedName>
</protein>
<dbReference type="GeneID" id="43282788"/>
<keyword evidence="2" id="KW-1133">Transmembrane helix</keyword>
<evidence type="ECO:0000313" key="4">
    <source>
        <dbReference type="Proteomes" id="UP000198605"/>
    </source>
</evidence>
<feature type="transmembrane region" description="Helical" evidence="2">
    <location>
        <begin position="40"/>
        <end position="60"/>
    </location>
</feature>
<keyword evidence="2" id="KW-0472">Membrane</keyword>
<proteinExistence type="predicted"/>
<dbReference type="RefSeq" id="WP_091321223.1">
    <property type="nucleotide sequence ID" value="NZ_FMIB01000002.1"/>
</dbReference>
<sequence length="389" mass="39526">MNDEQELRERLRAIEVPASRIEIDGLVRAGRRRAFRRRSVAGAGGVALATALLLTAPSVLTTAGTRPDAAPAGASPGATGPTGAGTTAAAAPAPCQPSELPLPAGMRNVTAAGVDPTGRYVVGNDVVGQDFRPVLWTDGKPQALPVPGRSVEVTAVNAAGVAVGLVQDGRQEYVFRYQHGASTRLRTPPGNWHVYPRPAINAAGDVVINAEPSGNSGGEDSVVLLWRAGATQAVKLPLPAGANAFDITDDGTVVGALYRDGVASAAYAWDQQGKGRKLAAPAGETAAGYAAQGDWATGGLWPSRSAALWNLRTGALTRLTADGPGDAVNTSGWVVAAGVLLRDGAAVELRVPGGRTGLAVAVSDTGLVVGLARPGGDGAENAGPRVWRC</sequence>
<dbReference type="OrthoDB" id="3357943at2"/>
<dbReference type="STRING" id="47854.GA0070603_6184"/>
<keyword evidence="4" id="KW-1185">Reference proteome</keyword>
<organism evidence="3 4">
    <name type="scientific">Micromonospora chersina</name>
    <dbReference type="NCBI Taxonomy" id="47854"/>
    <lineage>
        <taxon>Bacteria</taxon>
        <taxon>Bacillati</taxon>
        <taxon>Actinomycetota</taxon>
        <taxon>Actinomycetes</taxon>
        <taxon>Micromonosporales</taxon>
        <taxon>Micromonosporaceae</taxon>
        <taxon>Micromonospora</taxon>
    </lineage>
</organism>
<dbReference type="EMBL" id="FMIB01000002">
    <property type="protein sequence ID" value="SCL72065.1"/>
    <property type="molecule type" value="Genomic_DNA"/>
</dbReference>